<organism evidence="2 3">
    <name type="scientific">Duganella fentianensis</name>
    <dbReference type="NCBI Taxonomy" id="2692177"/>
    <lineage>
        <taxon>Bacteria</taxon>
        <taxon>Pseudomonadati</taxon>
        <taxon>Pseudomonadota</taxon>
        <taxon>Betaproteobacteria</taxon>
        <taxon>Burkholderiales</taxon>
        <taxon>Oxalobacteraceae</taxon>
        <taxon>Telluria group</taxon>
        <taxon>Duganella</taxon>
    </lineage>
</organism>
<gene>
    <name evidence="2" type="ORF">GTP23_13255</name>
</gene>
<keyword evidence="3" id="KW-1185">Reference proteome</keyword>
<comment type="caution">
    <text evidence="2">The sequence shown here is derived from an EMBL/GenBank/DDBJ whole genome shotgun (WGS) entry which is preliminary data.</text>
</comment>
<reference evidence="2" key="1">
    <citation type="submission" date="2019-12" db="EMBL/GenBank/DDBJ databases">
        <title>Novel species isolated from a subtropical stream in China.</title>
        <authorList>
            <person name="Lu H."/>
        </authorList>
    </citation>
    <scope>NUCLEOTIDE SEQUENCE [LARGE SCALE GENOMIC DNA]</scope>
    <source>
        <strain evidence="2">FT93W</strain>
    </source>
</reference>
<dbReference type="AlphaFoldDB" id="A0A845I1Q3"/>
<dbReference type="PANTHER" id="PTHR33525">
    <property type="match status" value="1"/>
</dbReference>
<accession>A0A845I1Q3</accession>
<dbReference type="Proteomes" id="UP000444316">
    <property type="component" value="Unassembled WGS sequence"/>
</dbReference>
<protein>
    <submittedName>
        <fullName evidence="2">HDOD domain-containing protein</fullName>
    </submittedName>
</protein>
<evidence type="ECO:0000313" key="3">
    <source>
        <dbReference type="Proteomes" id="UP000444316"/>
    </source>
</evidence>
<dbReference type="SUPFAM" id="SSF109604">
    <property type="entry name" value="HD-domain/PDEase-like"/>
    <property type="match status" value="1"/>
</dbReference>
<dbReference type="Gene3D" id="1.10.3210.10">
    <property type="entry name" value="Hypothetical protein af1432"/>
    <property type="match status" value="1"/>
</dbReference>
<dbReference type="PANTHER" id="PTHR33525:SF4">
    <property type="entry name" value="CYCLIC DI-GMP PHOSPHODIESTERASE CDGJ"/>
    <property type="match status" value="1"/>
</dbReference>
<feature type="domain" description="HDOD" evidence="1">
    <location>
        <begin position="237"/>
        <end position="424"/>
    </location>
</feature>
<dbReference type="InterPro" id="IPR052340">
    <property type="entry name" value="RNase_Y/CdgJ"/>
</dbReference>
<evidence type="ECO:0000259" key="1">
    <source>
        <dbReference type="PROSITE" id="PS51833"/>
    </source>
</evidence>
<dbReference type="EMBL" id="WWCL01000003">
    <property type="protein sequence ID" value="MYN46017.1"/>
    <property type="molecule type" value="Genomic_DNA"/>
</dbReference>
<evidence type="ECO:0000313" key="2">
    <source>
        <dbReference type="EMBL" id="MYN46017.1"/>
    </source>
</evidence>
<dbReference type="PROSITE" id="PS51833">
    <property type="entry name" value="HDOD"/>
    <property type="match status" value="1"/>
</dbReference>
<dbReference type="InterPro" id="IPR013976">
    <property type="entry name" value="HDOD"/>
</dbReference>
<proteinExistence type="predicted"/>
<name>A0A845I1Q3_9BURK</name>
<sequence>MVEEGVRVVGIMSLFKRWLGAAPQPAAPVAPAVPVPPRPLDAIPVVVRAEIIDQRHRLCGYRFHAVARQHGTPLAENAMMAALQEARVPEFAAQRLALIPLSLDAVTFGRHLPLLAPHTLFLLDRRHSELPVEQLAGRMAALRDSGAQLALRGVSLAPEEAPLLALCDMVLLYLNDHSLPAFQALIKQLRQRYPALKLCVDGLESWNEQRMCLSWGCDYFMGPFLTTRDEADSSAKVDQSRMTSIELLNLLRTEAQLPALLDVVKRDPGMTYQLLQWANAPANGLGTQVTSLQQAFLVLGRNQLYRALTVSMFRLGAGSHQERDESLLEVALTRARFLETCSHLPAAQRDELFLVGMLSLFDVLLGVPMAQLVGSMQLSPEVREVLLENRGPYGPYLMLALLFERDKVERALELAGRMGLDVDRLTQAGPAAFLWAQEALHSTAAAN</sequence>
<dbReference type="Pfam" id="PF08668">
    <property type="entry name" value="HDOD"/>
    <property type="match status" value="1"/>
</dbReference>